<evidence type="ECO:0000256" key="1">
    <source>
        <dbReference type="SAM" id="Phobius"/>
    </source>
</evidence>
<name>A0A0G1DVI0_9BACT</name>
<evidence type="ECO:0000313" key="3">
    <source>
        <dbReference type="Proteomes" id="UP000034563"/>
    </source>
</evidence>
<dbReference type="AlphaFoldDB" id="A0A0G1DVI0"/>
<evidence type="ECO:0008006" key="4">
    <source>
        <dbReference type="Google" id="ProtNLM"/>
    </source>
</evidence>
<protein>
    <recommendedName>
        <fullName evidence="4">Phage holin family protein</fullName>
    </recommendedName>
</protein>
<keyword evidence="1" id="KW-0472">Membrane</keyword>
<dbReference type="InterPro" id="IPR007165">
    <property type="entry name" value="Phage_holin_4_2"/>
</dbReference>
<evidence type="ECO:0000313" key="2">
    <source>
        <dbReference type="EMBL" id="KKS74816.1"/>
    </source>
</evidence>
<dbReference type="PANTHER" id="PTHR37309:SF1">
    <property type="entry name" value="SLR0284 PROTEIN"/>
    <property type="match status" value="1"/>
</dbReference>
<feature type="transmembrane region" description="Helical" evidence="1">
    <location>
        <begin position="27"/>
        <end position="45"/>
    </location>
</feature>
<comment type="caution">
    <text evidence="2">The sequence shown here is derived from an EMBL/GenBank/DDBJ whole genome shotgun (WGS) entry which is preliminary data.</text>
</comment>
<dbReference type="Pfam" id="PF04020">
    <property type="entry name" value="Phage_holin_4_2"/>
    <property type="match status" value="1"/>
</dbReference>
<keyword evidence="1" id="KW-1133">Transmembrane helix</keyword>
<dbReference type="PANTHER" id="PTHR37309">
    <property type="entry name" value="SLR0284 PROTEIN"/>
    <property type="match status" value="1"/>
</dbReference>
<gene>
    <name evidence="2" type="ORF">UV48_C0027G0008</name>
</gene>
<keyword evidence="1" id="KW-0812">Transmembrane</keyword>
<accession>A0A0G1DVI0</accession>
<proteinExistence type="predicted"/>
<sequence length="106" mass="11904">MLLVRWLVIAIVFLASSYFLPGIHVKSFWTALIAAIVLSIINFFVKPVVIILTLPINFLTLGLFTFLINALMIWLVSAIVSGFVIDGFMWAFILALIVTVVKIFIF</sequence>
<organism evidence="2 3">
    <name type="scientific">Candidatus Azambacteria bacterium GW2011_GWA2_42_9</name>
    <dbReference type="NCBI Taxonomy" id="1618613"/>
    <lineage>
        <taxon>Bacteria</taxon>
        <taxon>Candidatus Azamiibacteriota</taxon>
    </lineage>
</organism>
<dbReference type="Proteomes" id="UP000034563">
    <property type="component" value="Unassembled WGS sequence"/>
</dbReference>
<feature type="transmembrane region" description="Helical" evidence="1">
    <location>
        <begin position="57"/>
        <end position="81"/>
    </location>
</feature>
<dbReference type="PATRIC" id="fig|1618613.3.peg.607"/>
<feature type="transmembrane region" description="Helical" evidence="1">
    <location>
        <begin position="87"/>
        <end position="105"/>
    </location>
</feature>
<dbReference type="EMBL" id="LCEQ01000027">
    <property type="protein sequence ID" value="KKS74816.1"/>
    <property type="molecule type" value="Genomic_DNA"/>
</dbReference>
<reference evidence="2 3" key="1">
    <citation type="journal article" date="2015" name="Nature">
        <title>rRNA introns, odd ribosomes, and small enigmatic genomes across a large radiation of phyla.</title>
        <authorList>
            <person name="Brown C.T."/>
            <person name="Hug L.A."/>
            <person name="Thomas B.C."/>
            <person name="Sharon I."/>
            <person name="Castelle C.J."/>
            <person name="Singh A."/>
            <person name="Wilkins M.J."/>
            <person name="Williams K.H."/>
            <person name="Banfield J.F."/>
        </authorList>
    </citation>
    <scope>NUCLEOTIDE SEQUENCE [LARGE SCALE GENOMIC DNA]</scope>
</reference>